<keyword evidence="2" id="KW-0853">WD repeat</keyword>
<dbReference type="SMART" id="SM00320">
    <property type="entry name" value="WD40"/>
    <property type="match status" value="7"/>
</dbReference>
<dbReference type="Pfam" id="PF00400">
    <property type="entry name" value="WD40"/>
    <property type="match status" value="4"/>
</dbReference>
<dbReference type="EMBL" id="CABFWN010000003">
    <property type="protein sequence ID" value="VUG18452.1"/>
    <property type="molecule type" value="Genomic_DNA"/>
</dbReference>
<feature type="repeat" description="WD" evidence="2">
    <location>
        <begin position="416"/>
        <end position="447"/>
    </location>
</feature>
<dbReference type="Gene3D" id="2.130.10.10">
    <property type="entry name" value="YVTN repeat-like/Quinoprotein amine dehydrogenase"/>
    <property type="match status" value="2"/>
</dbReference>
<evidence type="ECO:0000256" key="3">
    <source>
        <dbReference type="RuleBase" id="RU369034"/>
    </source>
</evidence>
<dbReference type="PANTHER" id="PTHR22836">
    <property type="entry name" value="WD40 REPEAT PROTEIN"/>
    <property type="match status" value="1"/>
</dbReference>
<dbReference type="GO" id="GO:0031124">
    <property type="term" value="P:mRNA 3'-end processing"/>
    <property type="evidence" value="ECO:0007669"/>
    <property type="project" value="UniProtKB-UniRule"/>
</dbReference>
<dbReference type="PROSITE" id="PS50082">
    <property type="entry name" value="WD_REPEATS_2"/>
    <property type="match status" value="4"/>
</dbReference>
<dbReference type="PANTHER" id="PTHR22836:SF0">
    <property type="entry name" value="PRE-MRNA 3' END PROCESSING PROTEIN WDR33"/>
    <property type="match status" value="1"/>
</dbReference>
<evidence type="ECO:0000256" key="1">
    <source>
        <dbReference type="ARBA" id="ARBA00026154"/>
    </source>
</evidence>
<dbReference type="InterPro" id="IPR001680">
    <property type="entry name" value="WD40_rpt"/>
</dbReference>
<dbReference type="CDD" id="cd00200">
    <property type="entry name" value="WD40"/>
    <property type="match status" value="1"/>
</dbReference>
<evidence type="ECO:0000256" key="2">
    <source>
        <dbReference type="PROSITE-ProRule" id="PRU00221"/>
    </source>
</evidence>
<evidence type="ECO:0000256" key="4">
    <source>
        <dbReference type="SAM" id="MobiDB-lite"/>
    </source>
</evidence>
<comment type="function">
    <text evidence="3">Required for 3'-end cleavage and polyadenylation of pre-mRNAs.</text>
</comment>
<accession>A0A7D9D170</accession>
<keyword evidence="6" id="KW-1185">Reference proteome</keyword>
<feature type="repeat" description="WD" evidence="2">
    <location>
        <begin position="250"/>
        <end position="291"/>
    </location>
</feature>
<feature type="compositionally biased region" description="Acidic residues" evidence="4">
    <location>
        <begin position="485"/>
        <end position="495"/>
    </location>
</feature>
<feature type="region of interest" description="Disordered" evidence="4">
    <location>
        <begin position="477"/>
        <end position="516"/>
    </location>
</feature>
<dbReference type="SUPFAM" id="SSF50978">
    <property type="entry name" value="WD40 repeat-like"/>
    <property type="match status" value="1"/>
</dbReference>
<protein>
    <recommendedName>
        <fullName evidence="1 3">Polyadenylation factor subunit 2</fullName>
    </recommendedName>
</protein>
<keyword evidence="3" id="KW-0507">mRNA processing</keyword>
<evidence type="ECO:0000313" key="5">
    <source>
        <dbReference type="EMBL" id="VUG18452.1"/>
    </source>
</evidence>
<dbReference type="Proteomes" id="UP000478008">
    <property type="component" value="Unassembled WGS sequence"/>
</dbReference>
<name>A0A7D9D170_DEKBR</name>
<feature type="compositionally biased region" description="Low complexity" evidence="4">
    <location>
        <begin position="36"/>
        <end position="50"/>
    </location>
</feature>
<dbReference type="InterPro" id="IPR036322">
    <property type="entry name" value="WD40_repeat_dom_sf"/>
</dbReference>
<organism evidence="5 6">
    <name type="scientific">Dekkera bruxellensis</name>
    <name type="common">Brettanomyces custersii</name>
    <dbReference type="NCBI Taxonomy" id="5007"/>
    <lineage>
        <taxon>Eukaryota</taxon>
        <taxon>Fungi</taxon>
        <taxon>Dikarya</taxon>
        <taxon>Ascomycota</taxon>
        <taxon>Saccharomycotina</taxon>
        <taxon>Pichiomycetes</taxon>
        <taxon>Pichiales</taxon>
        <taxon>Pichiaceae</taxon>
        <taxon>Brettanomyces</taxon>
    </lineage>
</organism>
<feature type="compositionally biased region" description="Low complexity" evidence="4">
    <location>
        <begin position="496"/>
        <end position="505"/>
    </location>
</feature>
<dbReference type="InterPro" id="IPR045245">
    <property type="entry name" value="Pfs2-like"/>
</dbReference>
<gene>
    <name evidence="5" type="primary">PFS2</name>
    <name evidence="5" type="ORF">DEBR0S3_11430G</name>
</gene>
<evidence type="ECO:0000313" key="6">
    <source>
        <dbReference type="Proteomes" id="UP000478008"/>
    </source>
</evidence>
<reference evidence="5 6" key="1">
    <citation type="submission" date="2019-07" db="EMBL/GenBank/DDBJ databases">
        <authorList>
            <person name="Friedrich A."/>
            <person name="Schacherer J."/>
        </authorList>
    </citation>
    <scope>NUCLEOTIDE SEQUENCE [LARGE SCALE GENOMIC DNA]</scope>
</reference>
<dbReference type="PROSITE" id="PS50294">
    <property type="entry name" value="WD_REPEATS_REGION"/>
    <property type="match status" value="4"/>
</dbReference>
<sequence length="516" mass="59053">MNNYSNRWNNNNNSGGMGERKWQQNSLPLPNRKPYQQQQMNTQGGKQGMTPEEQEKKIQHRRTIDYFTPMGKMMIRKNVYNRRKTRQPLGHIRPEMSYLTYLLPPFKEQPAIYDVETKFVHVSTNKARHAIHAIKWTPDAKRVLVSSYSGEFTLWNGMTFNFESIMQAHDSAIFALQYSHDGDWLISGDQEGTIKYWQPNFNNVNILPKSHDNAIQGLAFSPNSSKFVSCSDDQMLKIWNFSTAQQERVLKGHHWDVKCCDWHPSLGIVVSGSKDNLVKLWDPRDATCITTMHDFKHTVTKAQFQQIGNQRLMAASSRDHSTRVFDLRTMKPLLSIRSFNDTDMTAMSWHPVHSSILSIGGYDGSLSTYDLGKAIDPQIVTDDSSISTDAQPNTISPLNFKEFHVKSITEPLSRIPYAHDKAIYTIEYHPLGHLLCTAGADKSLRFWCRGRPNDPLAFKDTAYTGESWAEKQQHFMQRGYKQEFEEGEEMQEEQEAQTAAPSEPAFPGFSIPGLSS</sequence>
<proteinExistence type="predicted"/>
<comment type="subcellular location">
    <subcellularLocation>
        <location evidence="3">Nucleus</location>
    </subcellularLocation>
</comment>
<feature type="repeat" description="WD" evidence="2">
    <location>
        <begin position="166"/>
        <end position="198"/>
    </location>
</feature>
<dbReference type="AlphaFoldDB" id="A0A7D9D170"/>
<feature type="repeat" description="WD" evidence="2">
    <location>
        <begin position="208"/>
        <end position="249"/>
    </location>
</feature>
<keyword evidence="3" id="KW-0539">Nucleus</keyword>
<dbReference type="GO" id="GO:0005847">
    <property type="term" value="C:mRNA cleavage and polyadenylation specificity factor complex"/>
    <property type="evidence" value="ECO:0007669"/>
    <property type="project" value="TreeGrafter"/>
</dbReference>
<feature type="region of interest" description="Disordered" evidence="4">
    <location>
        <begin position="1"/>
        <end position="60"/>
    </location>
</feature>
<feature type="compositionally biased region" description="Low complexity" evidence="4">
    <location>
        <begin position="1"/>
        <end position="13"/>
    </location>
</feature>
<dbReference type="InterPro" id="IPR015943">
    <property type="entry name" value="WD40/YVTN_repeat-like_dom_sf"/>
</dbReference>